<dbReference type="InterPro" id="IPR001962">
    <property type="entry name" value="Asn_synthase"/>
</dbReference>
<comment type="catalytic activity">
    <reaction evidence="6">
        <text>L-aspartate + L-glutamine + ATP + H2O = L-asparagine + L-glutamate + AMP + diphosphate + H(+)</text>
        <dbReference type="Rhea" id="RHEA:12228"/>
        <dbReference type="ChEBI" id="CHEBI:15377"/>
        <dbReference type="ChEBI" id="CHEBI:15378"/>
        <dbReference type="ChEBI" id="CHEBI:29985"/>
        <dbReference type="ChEBI" id="CHEBI:29991"/>
        <dbReference type="ChEBI" id="CHEBI:30616"/>
        <dbReference type="ChEBI" id="CHEBI:33019"/>
        <dbReference type="ChEBI" id="CHEBI:58048"/>
        <dbReference type="ChEBI" id="CHEBI:58359"/>
        <dbReference type="ChEBI" id="CHEBI:456215"/>
        <dbReference type="EC" id="6.3.5.4"/>
    </reaction>
</comment>
<dbReference type="GO" id="GO:0004066">
    <property type="term" value="F:asparagine synthase (glutamine-hydrolyzing) activity"/>
    <property type="evidence" value="ECO:0007669"/>
    <property type="project" value="UniProtKB-EC"/>
</dbReference>
<evidence type="ECO:0000256" key="4">
    <source>
        <dbReference type="ARBA" id="ARBA00022741"/>
    </source>
</evidence>
<evidence type="ECO:0000259" key="8">
    <source>
        <dbReference type="Pfam" id="PF13537"/>
    </source>
</evidence>
<comment type="caution">
    <text evidence="9">The sequence shown here is derived from an EMBL/GenBank/DDBJ whole genome shotgun (WGS) entry which is preliminary data.</text>
</comment>
<reference evidence="9" key="1">
    <citation type="journal article" date="2020" name="mSystems">
        <title>Genome- and Community-Level Interaction Insights into Carbon Utilization and Element Cycling Functions of Hydrothermarchaeota in Hydrothermal Sediment.</title>
        <authorList>
            <person name="Zhou Z."/>
            <person name="Liu Y."/>
            <person name="Xu W."/>
            <person name="Pan J."/>
            <person name="Luo Z.H."/>
            <person name="Li M."/>
        </authorList>
    </citation>
    <scope>NUCLEOTIDE SEQUENCE [LARGE SCALE GENOMIC DNA]</scope>
    <source>
        <strain evidence="9">SpSt-258</strain>
    </source>
</reference>
<accession>A0A7V1EIY9</accession>
<dbReference type="Pfam" id="PF00733">
    <property type="entry name" value="Asn_synthase"/>
    <property type="match status" value="1"/>
</dbReference>
<protein>
    <recommendedName>
        <fullName evidence="3">asparagine synthase (glutamine-hydrolyzing)</fullName>
        <ecNumber evidence="3">6.3.5.4</ecNumber>
    </recommendedName>
</protein>
<keyword evidence="5" id="KW-0067">ATP-binding</keyword>
<comment type="pathway">
    <text evidence="1">Amino-acid biosynthesis; L-asparagine biosynthesis; L-asparagine from L-aspartate (L-Gln route): step 1/1.</text>
</comment>
<evidence type="ECO:0000256" key="1">
    <source>
        <dbReference type="ARBA" id="ARBA00005187"/>
    </source>
</evidence>
<dbReference type="PANTHER" id="PTHR43284">
    <property type="entry name" value="ASPARAGINE SYNTHETASE (GLUTAMINE-HYDROLYZING)"/>
    <property type="match status" value="1"/>
</dbReference>
<evidence type="ECO:0000259" key="7">
    <source>
        <dbReference type="Pfam" id="PF00733"/>
    </source>
</evidence>
<dbReference type="InterPro" id="IPR006426">
    <property type="entry name" value="Asn_synth_AEB"/>
</dbReference>
<evidence type="ECO:0000256" key="2">
    <source>
        <dbReference type="ARBA" id="ARBA00005752"/>
    </source>
</evidence>
<gene>
    <name evidence="9" type="ORF">ENP86_11045</name>
</gene>
<evidence type="ECO:0000256" key="5">
    <source>
        <dbReference type="ARBA" id="ARBA00022840"/>
    </source>
</evidence>
<dbReference type="EC" id="6.3.5.4" evidence="3"/>
<dbReference type="Gene3D" id="3.60.20.10">
    <property type="entry name" value="Glutamine Phosphoribosylpyrophosphate, subunit 1, domain 1"/>
    <property type="match status" value="1"/>
</dbReference>
<keyword evidence="4" id="KW-0547">Nucleotide-binding</keyword>
<evidence type="ECO:0000256" key="3">
    <source>
        <dbReference type="ARBA" id="ARBA00012737"/>
    </source>
</evidence>
<dbReference type="InterPro" id="IPR017932">
    <property type="entry name" value="GATase_2_dom"/>
</dbReference>
<dbReference type="SUPFAM" id="SSF52402">
    <property type="entry name" value="Adenine nucleotide alpha hydrolases-like"/>
    <property type="match status" value="1"/>
</dbReference>
<dbReference type="InterPro" id="IPR029055">
    <property type="entry name" value="Ntn_hydrolases_N"/>
</dbReference>
<dbReference type="Gene3D" id="3.40.50.620">
    <property type="entry name" value="HUPs"/>
    <property type="match status" value="1"/>
</dbReference>
<dbReference type="AlphaFoldDB" id="A0A7V1EIY9"/>
<dbReference type="InterPro" id="IPR051786">
    <property type="entry name" value="ASN_synthetase/amidase"/>
</dbReference>
<dbReference type="PIRSF" id="PIRSF001589">
    <property type="entry name" value="Asn_synthetase_glu-h"/>
    <property type="match status" value="1"/>
</dbReference>
<sequence length="566" mass="65954">MTILCGKNSFLKNKILNLPLLKEKSIYEDNDILILNNRDENHSDILIGSNTNCVFVAEGNILKKIHSPFQMGDDIDIWNHLEGYFNLLVWDKIKKRGIFVNDKLGLNPLYYTIIGNSMAISTRLRDLLNLTGAEKQIDTIALSQFALFNYFLGSRTFIKGINRLEPGTVLKWEDGKITHERYWDAGNIIKEEPLLEEEAKEKISEMLHKVISEWILGKKRIGILLSGGYDSRAILACLCKMGIKGYAYTWDNPKIKEMGVAKRLAERTGFSLKYLPFYPPIELTAELIYEAERKTDFLFPFFHIGRFYAVKIIGNEVDVLFSGQGELIRATPLPNDYINKNTISWILKQNTSTTAGKTHFFNLSDETTKIAFDDSIYKDFRTYEKLTLFLLYNAYRNDYGILRYGEGRFTTVVMPFLDARIIEILLKSPISLARLKSWNKNLITTFKNRNMYFEIIRKNAPELLEIPLDRGYKPKYDNCYLGILFTIIWGLRETLSSKIIKVSISPWENFMKNLLSEKSIFTREFYDQKKILKSLRKNKPWEPTEAYELEKVARFELWLRSFIENR</sequence>
<dbReference type="PANTHER" id="PTHR43284:SF1">
    <property type="entry name" value="ASPARAGINE SYNTHETASE"/>
    <property type="match status" value="1"/>
</dbReference>
<name>A0A7V1EIY9_UNCW3</name>
<evidence type="ECO:0000256" key="6">
    <source>
        <dbReference type="ARBA" id="ARBA00048741"/>
    </source>
</evidence>
<dbReference type="EMBL" id="DSKY01000022">
    <property type="protein sequence ID" value="HDY60060.1"/>
    <property type="molecule type" value="Genomic_DNA"/>
</dbReference>
<organism evidence="9">
    <name type="scientific">candidate division WOR-3 bacterium</name>
    <dbReference type="NCBI Taxonomy" id="2052148"/>
    <lineage>
        <taxon>Bacteria</taxon>
        <taxon>Bacteria division WOR-3</taxon>
    </lineage>
</organism>
<proteinExistence type="inferred from homology"/>
<dbReference type="InterPro" id="IPR014729">
    <property type="entry name" value="Rossmann-like_a/b/a_fold"/>
</dbReference>
<dbReference type="Pfam" id="PF13537">
    <property type="entry name" value="GATase_7"/>
    <property type="match status" value="1"/>
</dbReference>
<evidence type="ECO:0000313" key="9">
    <source>
        <dbReference type="EMBL" id="HDY60060.1"/>
    </source>
</evidence>
<dbReference type="GO" id="GO:0006529">
    <property type="term" value="P:asparagine biosynthetic process"/>
    <property type="evidence" value="ECO:0007669"/>
    <property type="project" value="InterPro"/>
</dbReference>
<feature type="domain" description="Asparagine synthetase" evidence="7">
    <location>
        <begin position="216"/>
        <end position="325"/>
    </location>
</feature>
<comment type="similarity">
    <text evidence="2">Belongs to the asparagine synthetase family.</text>
</comment>
<dbReference type="GO" id="GO:0005524">
    <property type="term" value="F:ATP binding"/>
    <property type="evidence" value="ECO:0007669"/>
    <property type="project" value="UniProtKB-KW"/>
</dbReference>
<feature type="domain" description="Glutamine amidotransferase type-2" evidence="8">
    <location>
        <begin position="76"/>
        <end position="128"/>
    </location>
</feature>
<dbReference type="SUPFAM" id="SSF56235">
    <property type="entry name" value="N-terminal nucleophile aminohydrolases (Ntn hydrolases)"/>
    <property type="match status" value="1"/>
</dbReference>